<dbReference type="Proteomes" id="UP000570493">
    <property type="component" value="Unassembled WGS sequence"/>
</dbReference>
<dbReference type="RefSeq" id="WP_169019357.1">
    <property type="nucleotide sequence ID" value="NZ_JABBMT010000005.1"/>
</dbReference>
<dbReference type="Pfam" id="PF13759">
    <property type="entry name" value="2OG-FeII_Oxy_5"/>
    <property type="match status" value="1"/>
</dbReference>
<accession>A0A7Y0DRE8</accession>
<dbReference type="InterPro" id="IPR012668">
    <property type="entry name" value="CHP02466"/>
</dbReference>
<evidence type="ECO:0000313" key="1">
    <source>
        <dbReference type="EMBL" id="NMM40290.1"/>
    </source>
</evidence>
<organism evidence="1 2">
    <name type="scientific">Pseudoalteromonas arctica</name>
    <dbReference type="NCBI Taxonomy" id="394751"/>
    <lineage>
        <taxon>Bacteria</taxon>
        <taxon>Pseudomonadati</taxon>
        <taxon>Pseudomonadota</taxon>
        <taxon>Gammaproteobacteria</taxon>
        <taxon>Alteromonadales</taxon>
        <taxon>Pseudoalteromonadaceae</taxon>
        <taxon>Pseudoalteromonas</taxon>
    </lineage>
</organism>
<evidence type="ECO:0000313" key="2">
    <source>
        <dbReference type="Proteomes" id="UP000570493"/>
    </source>
</evidence>
<keyword evidence="2" id="KW-1185">Reference proteome</keyword>
<sequence>MIVPIFNRHICIFDFELHDRFIGRQQSYTIINELLSSPDVLSKENVPDAEGGRALSTVHLCDKYHIPTLLNFKHNILGKWILQRILESAYDLGYDKYRDVRRLKFHRTWVNKMGKNCDALAHRHANEGWTIPHLVAIYYLDVPENSADLIFINDTSSIMRGGHAKDYKEVDQVKVKAKTGRLVCHDAKEFHATSVHKNDLTRTCLILEVGFAPLKQ</sequence>
<gene>
    <name evidence="1" type="ORF">HHO47_05380</name>
</gene>
<proteinExistence type="predicted"/>
<dbReference type="Gene3D" id="2.60.120.620">
    <property type="entry name" value="q2cbj1_9rhob like domain"/>
    <property type="match status" value="1"/>
</dbReference>
<comment type="caution">
    <text evidence="1">The sequence shown here is derived from an EMBL/GenBank/DDBJ whole genome shotgun (WGS) entry which is preliminary data.</text>
</comment>
<dbReference type="AlphaFoldDB" id="A0A7Y0DRE8"/>
<name>A0A7Y0DRE8_9GAMM</name>
<dbReference type="EMBL" id="JABBMT010000005">
    <property type="protein sequence ID" value="NMM40290.1"/>
    <property type="molecule type" value="Genomic_DNA"/>
</dbReference>
<protein>
    <submittedName>
        <fullName evidence="1">Uncharacterized protein</fullName>
    </submittedName>
</protein>
<reference evidence="1" key="1">
    <citation type="submission" date="2020-04" db="EMBL/GenBank/DDBJ databases">
        <title>Genome Sequencing for Pseudoaltermonas arctica.</title>
        <authorList>
            <person name="Elkins N.S."/>
        </authorList>
    </citation>
    <scope>NUCLEOTIDE SEQUENCE [LARGE SCALE GENOMIC DNA]</scope>
    <source>
        <strain evidence="1">NEC-BIFX-2020_0012</strain>
    </source>
</reference>